<dbReference type="InterPro" id="IPR056924">
    <property type="entry name" value="SH3_Tf2-1"/>
</dbReference>
<feature type="region of interest" description="Disordered" evidence="1">
    <location>
        <begin position="178"/>
        <end position="213"/>
    </location>
</feature>
<sequence>MLRLFVHETQTDWDAYLPRVLFAYRTSYHESLGDTPFFSLYGRDPKLTLDLAFLYTTKNWKSNEVANYRRQLYKSLHNSRRMVERQLIKAQDRNAVRLQGQKVISYDEGDSVWVFQHFRAKRGEKKTKKLAFSWHGPYRVLGQVGENTYRIAIPRHPDKVVTVNVNRLKKFKGRWSKPYSDEVPVTPENEEGEGRGVSGAPPVEDGDPLSEEDLPVDSYVERVAIGSDETSFTGVSSPILDIVAKRVENRLIEYLALTPTYETFWLSRSVLSPEYDALILAFENAERKKEEFTRAETQ</sequence>
<dbReference type="EMBL" id="NBNE01002034">
    <property type="protein sequence ID" value="OWZ11765.1"/>
    <property type="molecule type" value="Genomic_DNA"/>
</dbReference>
<reference evidence="4" key="1">
    <citation type="submission" date="2017-03" db="EMBL/GenBank/DDBJ databases">
        <title>Phytopthora megakarya and P. palmivora, two closely related causual agents of cacao black pod achieved similar genome size and gene model numbers by different mechanisms.</title>
        <authorList>
            <person name="Ali S."/>
            <person name="Shao J."/>
            <person name="Larry D.J."/>
            <person name="Kronmiller B."/>
            <person name="Shen D."/>
            <person name="Strem M.D."/>
            <person name="Melnick R.L."/>
            <person name="Guiltinan M.J."/>
            <person name="Tyler B.M."/>
            <person name="Meinhardt L.W."/>
            <person name="Bailey B.A."/>
        </authorList>
    </citation>
    <scope>NUCLEOTIDE SEQUENCE [LARGE SCALE GENOMIC DNA]</scope>
    <source>
        <strain evidence="4">zdho120</strain>
    </source>
</reference>
<dbReference type="AlphaFoldDB" id="A0A225W2G3"/>
<keyword evidence="4" id="KW-1185">Reference proteome</keyword>
<evidence type="ECO:0000259" key="2">
    <source>
        <dbReference type="Pfam" id="PF24626"/>
    </source>
</evidence>
<evidence type="ECO:0000313" key="4">
    <source>
        <dbReference type="Proteomes" id="UP000198211"/>
    </source>
</evidence>
<accession>A0A225W2G3</accession>
<dbReference type="GO" id="GO:0003676">
    <property type="term" value="F:nucleic acid binding"/>
    <property type="evidence" value="ECO:0007669"/>
    <property type="project" value="InterPro"/>
</dbReference>
<dbReference type="Proteomes" id="UP000198211">
    <property type="component" value="Unassembled WGS sequence"/>
</dbReference>
<dbReference type="PANTHER" id="PTHR37984">
    <property type="entry name" value="PROTEIN CBG26694"/>
    <property type="match status" value="1"/>
</dbReference>
<dbReference type="STRING" id="4795.A0A225W2G3"/>
<dbReference type="InterPro" id="IPR036397">
    <property type="entry name" value="RNaseH_sf"/>
</dbReference>
<dbReference type="OrthoDB" id="120952at2759"/>
<feature type="compositionally biased region" description="Acidic residues" evidence="1">
    <location>
        <begin position="204"/>
        <end position="213"/>
    </location>
</feature>
<comment type="caution">
    <text evidence="3">The sequence shown here is derived from an EMBL/GenBank/DDBJ whole genome shotgun (WGS) entry which is preliminary data.</text>
</comment>
<gene>
    <name evidence="3" type="ORF">PHMEG_00015169</name>
</gene>
<dbReference type="Pfam" id="PF24626">
    <property type="entry name" value="SH3_Tf2-1"/>
    <property type="match status" value="1"/>
</dbReference>
<evidence type="ECO:0000256" key="1">
    <source>
        <dbReference type="SAM" id="MobiDB-lite"/>
    </source>
</evidence>
<dbReference type="Gene3D" id="3.30.420.10">
    <property type="entry name" value="Ribonuclease H-like superfamily/Ribonuclease H"/>
    <property type="match status" value="1"/>
</dbReference>
<dbReference type="PANTHER" id="PTHR37984:SF5">
    <property type="entry name" value="PROTEIN NYNRIN-LIKE"/>
    <property type="match status" value="1"/>
</dbReference>
<organism evidence="3 4">
    <name type="scientific">Phytophthora megakarya</name>
    <dbReference type="NCBI Taxonomy" id="4795"/>
    <lineage>
        <taxon>Eukaryota</taxon>
        <taxon>Sar</taxon>
        <taxon>Stramenopiles</taxon>
        <taxon>Oomycota</taxon>
        <taxon>Peronosporomycetes</taxon>
        <taxon>Peronosporales</taxon>
        <taxon>Peronosporaceae</taxon>
        <taxon>Phytophthora</taxon>
    </lineage>
</organism>
<feature type="domain" description="Tf2-1-like SH3-like" evidence="2">
    <location>
        <begin position="109"/>
        <end position="171"/>
    </location>
</feature>
<proteinExistence type="predicted"/>
<protein>
    <recommendedName>
        <fullName evidence="2">Tf2-1-like SH3-like domain-containing protein</fullName>
    </recommendedName>
</protein>
<evidence type="ECO:0000313" key="3">
    <source>
        <dbReference type="EMBL" id="OWZ11765.1"/>
    </source>
</evidence>
<name>A0A225W2G3_9STRA</name>
<dbReference type="InterPro" id="IPR050951">
    <property type="entry name" value="Retrovirus_Pol_polyprotein"/>
</dbReference>